<accession>A0AAW0JE03</accession>
<reference evidence="1 2" key="1">
    <citation type="journal article" date="2023" name="bioRxiv">
        <title>Conserved and derived expression patterns and positive selection on dental genes reveal complex evolutionary context of ever-growing rodent molars.</title>
        <authorList>
            <person name="Calamari Z.T."/>
            <person name="Song A."/>
            <person name="Cohen E."/>
            <person name="Akter M."/>
            <person name="Roy R.D."/>
            <person name="Hallikas O."/>
            <person name="Christensen M.M."/>
            <person name="Li P."/>
            <person name="Marangoni P."/>
            <person name="Jernvall J."/>
            <person name="Klein O.D."/>
        </authorList>
    </citation>
    <scope>NUCLEOTIDE SEQUENCE [LARGE SCALE GENOMIC DNA]</scope>
    <source>
        <strain evidence="1">V071</strain>
    </source>
</reference>
<name>A0AAW0JE03_MYOGA</name>
<evidence type="ECO:0000313" key="2">
    <source>
        <dbReference type="Proteomes" id="UP001488838"/>
    </source>
</evidence>
<evidence type="ECO:0000313" key="1">
    <source>
        <dbReference type="EMBL" id="KAK7825064.1"/>
    </source>
</evidence>
<proteinExistence type="predicted"/>
<dbReference type="Proteomes" id="UP001488838">
    <property type="component" value="Unassembled WGS sequence"/>
</dbReference>
<gene>
    <name evidence="1" type="ORF">U0070_014821</name>
</gene>
<sequence>MSRTRGLWSYLLQRASVVAIGAGKSVSGEDGSPHGSRKLKAWHSSSPVKALHGPKMAVEAEAMVFAKQALLSHKTIQRMGMREEPLPCSGMPASKQSCSFILCQFIVAHQNTDPQVWGMEWLTEWAAI</sequence>
<dbReference type="EMBL" id="JBBHLL010000042">
    <property type="protein sequence ID" value="KAK7825064.1"/>
    <property type="molecule type" value="Genomic_DNA"/>
</dbReference>
<dbReference type="AlphaFoldDB" id="A0AAW0JE03"/>
<protein>
    <submittedName>
        <fullName evidence="1">Uncharacterized protein</fullName>
    </submittedName>
</protein>
<keyword evidence="2" id="KW-1185">Reference proteome</keyword>
<organism evidence="1 2">
    <name type="scientific">Myodes glareolus</name>
    <name type="common">Bank vole</name>
    <name type="synonym">Clethrionomys glareolus</name>
    <dbReference type="NCBI Taxonomy" id="447135"/>
    <lineage>
        <taxon>Eukaryota</taxon>
        <taxon>Metazoa</taxon>
        <taxon>Chordata</taxon>
        <taxon>Craniata</taxon>
        <taxon>Vertebrata</taxon>
        <taxon>Euteleostomi</taxon>
        <taxon>Mammalia</taxon>
        <taxon>Eutheria</taxon>
        <taxon>Euarchontoglires</taxon>
        <taxon>Glires</taxon>
        <taxon>Rodentia</taxon>
        <taxon>Myomorpha</taxon>
        <taxon>Muroidea</taxon>
        <taxon>Cricetidae</taxon>
        <taxon>Arvicolinae</taxon>
        <taxon>Myodes</taxon>
    </lineage>
</organism>
<comment type="caution">
    <text evidence="1">The sequence shown here is derived from an EMBL/GenBank/DDBJ whole genome shotgun (WGS) entry which is preliminary data.</text>
</comment>